<dbReference type="AlphaFoldDB" id="A0A076PZG3"/>
<proteinExistence type="predicted"/>
<protein>
    <submittedName>
        <fullName evidence="1">Uncharacterized protein</fullName>
    </submittedName>
</protein>
<organism evidence="1 2">
    <name type="scientific">Comamonas testosteroni TK102</name>
    <dbReference type="NCBI Taxonomy" id="1392005"/>
    <lineage>
        <taxon>Bacteria</taxon>
        <taxon>Pseudomonadati</taxon>
        <taxon>Pseudomonadota</taxon>
        <taxon>Betaproteobacteria</taxon>
        <taxon>Burkholderiales</taxon>
        <taxon>Comamonadaceae</taxon>
        <taxon>Comamonas</taxon>
    </lineage>
</organism>
<evidence type="ECO:0000313" key="2">
    <source>
        <dbReference type="Proteomes" id="UP000028782"/>
    </source>
</evidence>
<dbReference type="RefSeq" id="WP_043375049.1">
    <property type="nucleotide sequence ID" value="NZ_CP006704.1"/>
</dbReference>
<dbReference type="Proteomes" id="UP000028782">
    <property type="component" value="Chromosome"/>
</dbReference>
<evidence type="ECO:0000313" key="1">
    <source>
        <dbReference type="EMBL" id="AIJ48882.1"/>
    </source>
</evidence>
<dbReference type="HOGENOM" id="CLU_1233307_0_0_4"/>
<gene>
    <name evidence="1" type="ORF">O987_24025</name>
</gene>
<name>A0A076PZG3_COMTE</name>
<accession>A0A076PZG3</accession>
<reference evidence="1 2" key="1">
    <citation type="journal article" date="2014" name="Genome Announc.">
        <title>Complete Genome Sequence of Polychlorinated Biphenyl Degrader Comamonas testosteroni TK102 (NBRC 109938).</title>
        <authorList>
            <person name="Fukuda K."/>
            <person name="Hosoyama A."/>
            <person name="Tsuchikane K."/>
            <person name="Ohji S."/>
            <person name="Yamazoe A."/>
            <person name="Fujita N."/>
            <person name="Shintani M."/>
            <person name="Kimbara K."/>
        </authorList>
    </citation>
    <scope>NUCLEOTIDE SEQUENCE [LARGE SCALE GENOMIC DNA]</scope>
    <source>
        <strain evidence="1">TK102</strain>
    </source>
</reference>
<dbReference type="EMBL" id="CP006704">
    <property type="protein sequence ID" value="AIJ48882.1"/>
    <property type="molecule type" value="Genomic_DNA"/>
</dbReference>
<dbReference type="KEGG" id="ctes:O987_24025"/>
<sequence>MVTKLVADGLMCSFSSIVSLRTYMNMLPHCKEAEFSKNDPIGANPIDNPEAYLAIPGMADLSATRDAVRFRVMQVSEGFSVVRHFAKEQPEPDQILKVKLGVTEHKYNLNDHQHAQVHLNYLAGFGLDVDKLAKLRNELAHDTTYAAYAFLWNDVMRDSGLIQQTANAMERIFMHEKLCEAYKAAQPSFKKPTGTLLPPVTEADVLKTAIERRAKAAAAFASKK</sequence>